<dbReference type="PANTHER" id="PTHR42648">
    <property type="entry name" value="TRANSPOSASE, PUTATIVE-RELATED"/>
    <property type="match status" value="1"/>
</dbReference>
<dbReference type="GO" id="GO:0003723">
    <property type="term" value="F:RNA binding"/>
    <property type="evidence" value="ECO:0007669"/>
    <property type="project" value="UniProtKB-KW"/>
</dbReference>
<dbReference type="PROSITE" id="PS50994">
    <property type="entry name" value="INTEGRASE"/>
    <property type="match status" value="1"/>
</dbReference>
<evidence type="ECO:0000256" key="12">
    <source>
        <dbReference type="ARBA" id="ARBA00023172"/>
    </source>
</evidence>
<dbReference type="InParanoid" id="A0A067MSN7"/>
<dbReference type="GO" id="GO:0003887">
    <property type="term" value="F:DNA-directed DNA polymerase activity"/>
    <property type="evidence" value="ECO:0007669"/>
    <property type="project" value="UniProtKB-KW"/>
</dbReference>
<evidence type="ECO:0000256" key="7">
    <source>
        <dbReference type="ARBA" id="ARBA00022842"/>
    </source>
</evidence>
<dbReference type="STRING" id="930990.A0A067MSN7"/>
<dbReference type="GO" id="GO:0032196">
    <property type="term" value="P:transposition"/>
    <property type="evidence" value="ECO:0007669"/>
    <property type="project" value="UniProtKB-KW"/>
</dbReference>
<evidence type="ECO:0000256" key="5">
    <source>
        <dbReference type="ARBA" id="ARBA00022759"/>
    </source>
</evidence>
<evidence type="ECO:0000256" key="13">
    <source>
        <dbReference type="ARBA" id="ARBA00048173"/>
    </source>
</evidence>
<evidence type="ECO:0000256" key="2">
    <source>
        <dbReference type="ARBA" id="ARBA00022695"/>
    </source>
</evidence>
<evidence type="ECO:0000256" key="14">
    <source>
        <dbReference type="ARBA" id="ARBA00049244"/>
    </source>
</evidence>
<keyword evidence="11" id="KW-0808">Transferase</keyword>
<dbReference type="GO" id="GO:0016787">
    <property type="term" value="F:hydrolase activity"/>
    <property type="evidence" value="ECO:0007669"/>
    <property type="project" value="UniProtKB-KW"/>
</dbReference>
<dbReference type="InterPro" id="IPR036397">
    <property type="entry name" value="RNaseH_sf"/>
</dbReference>
<dbReference type="GO" id="GO:0046872">
    <property type="term" value="F:metal ion binding"/>
    <property type="evidence" value="ECO:0007669"/>
    <property type="project" value="UniProtKB-KW"/>
</dbReference>
<evidence type="ECO:0000313" key="16">
    <source>
        <dbReference type="EMBL" id="KDQ18753.1"/>
    </source>
</evidence>
<sequence>DDASRFMFVVPLRNKSDAFGAWKQYLAYAENQQGCSVKTERNDKGGEYISKEWIQHSMERGIQRQHTVTNEPHQNGVAERANRTLSEGVTALLSEAKLPPSFWLRALAAFVHSHNRSPTSALSHTTPYEVWHGCKPDVSHLRVFGCAAYVHIQKNKRSGLQPHSRKCIFVGYPSQYKAWTFWDPETKKEIISNSAQFDERVFP</sequence>
<feature type="domain" description="Integrase catalytic" evidence="15">
    <location>
        <begin position="1"/>
        <end position="135"/>
    </location>
</feature>
<accession>A0A067MSN7</accession>
<dbReference type="InterPro" id="IPR012337">
    <property type="entry name" value="RNaseH-like_sf"/>
</dbReference>
<keyword evidence="6" id="KW-0378">Hydrolase</keyword>
<dbReference type="GO" id="GO:0005634">
    <property type="term" value="C:nucleus"/>
    <property type="evidence" value="ECO:0007669"/>
    <property type="project" value="UniProtKB-ARBA"/>
</dbReference>
<comment type="catalytic activity">
    <reaction evidence="14">
        <text>DNA(n) + a 2'-deoxyribonucleoside 5'-triphosphate = DNA(n+1) + diphosphate</text>
        <dbReference type="Rhea" id="RHEA:22508"/>
        <dbReference type="Rhea" id="RHEA-COMP:17339"/>
        <dbReference type="Rhea" id="RHEA-COMP:17340"/>
        <dbReference type="ChEBI" id="CHEBI:33019"/>
        <dbReference type="ChEBI" id="CHEBI:61560"/>
        <dbReference type="ChEBI" id="CHEBI:173112"/>
        <dbReference type="EC" id="2.7.7.7"/>
    </reaction>
</comment>
<keyword evidence="1" id="KW-0815">Transposition</keyword>
<dbReference type="OrthoDB" id="3243429at2759"/>
<evidence type="ECO:0000256" key="3">
    <source>
        <dbReference type="ARBA" id="ARBA00022722"/>
    </source>
</evidence>
<keyword evidence="5" id="KW-0255">Endonuclease</keyword>
<comment type="catalytic activity">
    <reaction evidence="13">
        <text>DNA(n) + a 2'-deoxyribonucleoside 5'-triphosphate = DNA(n+1) + diphosphate</text>
        <dbReference type="Rhea" id="RHEA:22508"/>
        <dbReference type="Rhea" id="RHEA-COMP:17339"/>
        <dbReference type="Rhea" id="RHEA-COMP:17340"/>
        <dbReference type="ChEBI" id="CHEBI:33019"/>
        <dbReference type="ChEBI" id="CHEBI:61560"/>
        <dbReference type="ChEBI" id="CHEBI:173112"/>
        <dbReference type="EC" id="2.7.7.49"/>
    </reaction>
</comment>
<organism evidence="16 17">
    <name type="scientific">Botryobasidium botryosum (strain FD-172 SS1)</name>
    <dbReference type="NCBI Taxonomy" id="930990"/>
    <lineage>
        <taxon>Eukaryota</taxon>
        <taxon>Fungi</taxon>
        <taxon>Dikarya</taxon>
        <taxon>Basidiomycota</taxon>
        <taxon>Agaricomycotina</taxon>
        <taxon>Agaricomycetes</taxon>
        <taxon>Cantharellales</taxon>
        <taxon>Botryobasidiaceae</taxon>
        <taxon>Botryobasidium</taxon>
    </lineage>
</organism>
<dbReference type="PANTHER" id="PTHR42648:SF11">
    <property type="entry name" value="TRANSPOSON TY4-P GAG-POL POLYPROTEIN"/>
    <property type="match status" value="1"/>
</dbReference>
<dbReference type="GO" id="GO:0015074">
    <property type="term" value="P:DNA integration"/>
    <property type="evidence" value="ECO:0007669"/>
    <property type="project" value="UniProtKB-KW"/>
</dbReference>
<dbReference type="EMBL" id="KL198020">
    <property type="protein sequence ID" value="KDQ18753.1"/>
    <property type="molecule type" value="Genomic_DNA"/>
</dbReference>
<reference evidence="17" key="1">
    <citation type="journal article" date="2014" name="Proc. Natl. Acad. Sci. U.S.A.">
        <title>Extensive sampling of basidiomycete genomes demonstrates inadequacy of the white-rot/brown-rot paradigm for wood decay fungi.</title>
        <authorList>
            <person name="Riley R."/>
            <person name="Salamov A.A."/>
            <person name="Brown D.W."/>
            <person name="Nagy L.G."/>
            <person name="Floudas D."/>
            <person name="Held B.W."/>
            <person name="Levasseur A."/>
            <person name="Lombard V."/>
            <person name="Morin E."/>
            <person name="Otillar R."/>
            <person name="Lindquist E.A."/>
            <person name="Sun H."/>
            <person name="LaButti K.M."/>
            <person name="Schmutz J."/>
            <person name="Jabbour D."/>
            <person name="Luo H."/>
            <person name="Baker S.E."/>
            <person name="Pisabarro A.G."/>
            <person name="Walton J.D."/>
            <person name="Blanchette R.A."/>
            <person name="Henrissat B."/>
            <person name="Martin F."/>
            <person name="Cullen D."/>
            <person name="Hibbett D.S."/>
            <person name="Grigoriev I.V."/>
        </authorList>
    </citation>
    <scope>NUCLEOTIDE SEQUENCE [LARGE SCALE GENOMIC DNA]</scope>
    <source>
        <strain evidence="17">FD-172 SS1</strain>
    </source>
</reference>
<evidence type="ECO:0000256" key="10">
    <source>
        <dbReference type="ARBA" id="ARBA00022918"/>
    </source>
</evidence>
<dbReference type="InterPro" id="IPR001584">
    <property type="entry name" value="Integrase_cat-core"/>
</dbReference>
<dbReference type="SUPFAM" id="SSF53098">
    <property type="entry name" value="Ribonuclease H-like"/>
    <property type="match status" value="1"/>
</dbReference>
<dbReference type="GO" id="GO:0003964">
    <property type="term" value="F:RNA-directed DNA polymerase activity"/>
    <property type="evidence" value="ECO:0007669"/>
    <property type="project" value="UniProtKB-KW"/>
</dbReference>
<dbReference type="Gene3D" id="3.30.420.10">
    <property type="entry name" value="Ribonuclease H-like superfamily/Ribonuclease H"/>
    <property type="match status" value="1"/>
</dbReference>
<protein>
    <recommendedName>
        <fullName evidence="15">Integrase catalytic domain-containing protein</fullName>
    </recommendedName>
</protein>
<dbReference type="Pfam" id="PF25597">
    <property type="entry name" value="SH3_retrovirus"/>
    <property type="match status" value="1"/>
</dbReference>
<keyword evidence="2" id="KW-0548">Nucleotidyltransferase</keyword>
<dbReference type="Proteomes" id="UP000027195">
    <property type="component" value="Unassembled WGS sequence"/>
</dbReference>
<evidence type="ECO:0000256" key="9">
    <source>
        <dbReference type="ARBA" id="ARBA00022908"/>
    </source>
</evidence>
<evidence type="ECO:0000256" key="6">
    <source>
        <dbReference type="ARBA" id="ARBA00022801"/>
    </source>
</evidence>
<evidence type="ECO:0000256" key="4">
    <source>
        <dbReference type="ARBA" id="ARBA00022723"/>
    </source>
</evidence>
<keyword evidence="11" id="KW-0239">DNA-directed DNA polymerase</keyword>
<name>A0A067MSN7_BOTB1</name>
<dbReference type="GO" id="GO:0006310">
    <property type="term" value="P:DNA recombination"/>
    <property type="evidence" value="ECO:0007669"/>
    <property type="project" value="UniProtKB-KW"/>
</dbReference>
<keyword evidence="9" id="KW-0229">DNA integration</keyword>
<evidence type="ECO:0000256" key="8">
    <source>
        <dbReference type="ARBA" id="ARBA00022884"/>
    </source>
</evidence>
<dbReference type="InterPro" id="IPR057670">
    <property type="entry name" value="SH3_retrovirus"/>
</dbReference>
<dbReference type="GO" id="GO:0004519">
    <property type="term" value="F:endonuclease activity"/>
    <property type="evidence" value="ECO:0007669"/>
    <property type="project" value="UniProtKB-KW"/>
</dbReference>
<keyword evidence="8" id="KW-0694">RNA-binding</keyword>
<dbReference type="HOGENOM" id="CLU_001650_20_4_1"/>
<dbReference type="AlphaFoldDB" id="A0A067MSN7"/>
<feature type="non-terminal residue" evidence="16">
    <location>
        <position position="1"/>
    </location>
</feature>
<feature type="non-terminal residue" evidence="16">
    <location>
        <position position="203"/>
    </location>
</feature>
<gene>
    <name evidence="16" type="ORF">BOTBODRAFT_82843</name>
</gene>
<keyword evidence="4" id="KW-0479">Metal-binding</keyword>
<evidence type="ECO:0000313" key="17">
    <source>
        <dbReference type="Proteomes" id="UP000027195"/>
    </source>
</evidence>
<keyword evidence="10" id="KW-0695">RNA-directed DNA polymerase</keyword>
<evidence type="ECO:0000256" key="1">
    <source>
        <dbReference type="ARBA" id="ARBA00022578"/>
    </source>
</evidence>
<evidence type="ECO:0000259" key="15">
    <source>
        <dbReference type="PROSITE" id="PS50994"/>
    </source>
</evidence>
<dbReference type="InterPro" id="IPR039537">
    <property type="entry name" value="Retrotran_Ty1/copia-like"/>
</dbReference>
<proteinExistence type="predicted"/>
<evidence type="ECO:0000256" key="11">
    <source>
        <dbReference type="ARBA" id="ARBA00022932"/>
    </source>
</evidence>
<keyword evidence="17" id="KW-1185">Reference proteome</keyword>
<keyword evidence="12" id="KW-0233">DNA recombination</keyword>
<keyword evidence="3" id="KW-0540">Nuclease</keyword>
<keyword evidence="7" id="KW-0460">Magnesium</keyword>